<keyword evidence="4" id="KW-1185">Reference proteome</keyword>
<dbReference type="InterPro" id="IPR013098">
    <property type="entry name" value="Ig_I-set"/>
</dbReference>
<sequence length="571" mass="56990">MPLLTASALTLATLTTGFAPGDANAPEEKDSYRRTGDFTTAGKPLDVLIHPDSKKLYVGSDDDAGTADVNEMGLYVLDRADGTVRGRTSKAPGSTGVPRESAVHRIAGPLPGDGVVFHYPLKGLGTAKDGDTEAKGVWLAGAKVTDVGPGVTEGTTLVAQGTALTEVETATGKVERSLALPGAGRFAVDAERRAVWWTDLAQNKLYRVDTASFTVAKTVELPVPQGAEGSGGFTAVDPATGSVWVGRQDEVMVFGPDGAPRGTVKDTDLARDVAFDGARAYIARQDVGDPGAPGYDGRGSLTVVDTITLKDVAEPLPLPGNEAQLGSAAVTVAPGGAEVFVTSPAQGRVTRIERNTPPEITESPEDLTVTAGSDVTFTAKAKGSPEPAVRWQESTDGGESWRPVEGATDPSYTFKSLASHDGYRYRAEFTNDAGTARTEPVTLTVRAEPGDGGPGGPGTGDGGTGGDPGDGSDGGSSDGGDNGGAADGGSAGGDSGGGASGAAGGSDGGAGSDGSAGSVGGGAGSDGSLASTGQTVTGAAALAAALTAAGWYAVRRARRSATAPGLNSRTP</sequence>
<dbReference type="InterPro" id="IPR003599">
    <property type="entry name" value="Ig_sub"/>
</dbReference>
<dbReference type="InterPro" id="IPR013783">
    <property type="entry name" value="Ig-like_fold"/>
</dbReference>
<dbReference type="InterPro" id="IPR007110">
    <property type="entry name" value="Ig-like_dom"/>
</dbReference>
<dbReference type="InterPro" id="IPR011044">
    <property type="entry name" value="Quino_amine_DH_bsu"/>
</dbReference>
<feature type="compositionally biased region" description="Gly residues" evidence="1">
    <location>
        <begin position="450"/>
        <end position="525"/>
    </location>
</feature>
<dbReference type="RefSeq" id="WP_229696777.1">
    <property type="nucleotide sequence ID" value="NZ_BMNG01000003.1"/>
</dbReference>
<protein>
    <recommendedName>
        <fullName evidence="2">Ig-like domain-containing protein</fullName>
    </recommendedName>
</protein>
<dbReference type="EMBL" id="BMNG01000003">
    <property type="protein sequence ID" value="GGO39404.1"/>
    <property type="molecule type" value="Genomic_DNA"/>
</dbReference>
<dbReference type="PROSITE" id="PS50835">
    <property type="entry name" value="IG_LIKE"/>
    <property type="match status" value="1"/>
</dbReference>
<gene>
    <name evidence="3" type="ORF">GCM10012286_15940</name>
</gene>
<evidence type="ECO:0000313" key="3">
    <source>
        <dbReference type="EMBL" id="GGO39404.1"/>
    </source>
</evidence>
<comment type="caution">
    <text evidence="3">The sequence shown here is derived from an EMBL/GenBank/DDBJ whole genome shotgun (WGS) entry which is preliminary data.</text>
</comment>
<reference evidence="4" key="1">
    <citation type="journal article" date="2019" name="Int. J. Syst. Evol. Microbiol.">
        <title>The Global Catalogue of Microorganisms (GCM) 10K type strain sequencing project: providing services to taxonomists for standard genome sequencing and annotation.</title>
        <authorList>
            <consortium name="The Broad Institute Genomics Platform"/>
            <consortium name="The Broad Institute Genome Sequencing Center for Infectious Disease"/>
            <person name="Wu L."/>
            <person name="Ma J."/>
        </authorList>
    </citation>
    <scope>NUCLEOTIDE SEQUENCE [LARGE SCALE GENOMIC DNA]</scope>
    <source>
        <strain evidence="4">CGMCC 4.7349</strain>
    </source>
</reference>
<dbReference type="InterPro" id="IPR051200">
    <property type="entry name" value="Host-pathogen_enzymatic-act"/>
</dbReference>
<dbReference type="PANTHER" id="PTHR47197">
    <property type="entry name" value="PROTEIN NIRF"/>
    <property type="match status" value="1"/>
</dbReference>
<dbReference type="PANTHER" id="PTHR47197:SF3">
    <property type="entry name" value="DIHYDRO-HEME D1 DEHYDROGENASE"/>
    <property type="match status" value="1"/>
</dbReference>
<evidence type="ECO:0000259" key="2">
    <source>
        <dbReference type="PROSITE" id="PS50835"/>
    </source>
</evidence>
<dbReference type="Gene3D" id="2.130.10.10">
    <property type="entry name" value="YVTN repeat-like/Quinoprotein amine dehydrogenase"/>
    <property type="match status" value="1"/>
</dbReference>
<dbReference type="SMART" id="SM00409">
    <property type="entry name" value="IG"/>
    <property type="match status" value="1"/>
</dbReference>
<dbReference type="Pfam" id="PF07679">
    <property type="entry name" value="I-set"/>
    <property type="match status" value="1"/>
</dbReference>
<name>A0ABQ2LL91_9ACTN</name>
<accession>A0ABQ2LL91</accession>
<feature type="region of interest" description="Disordered" evidence="1">
    <location>
        <begin position="434"/>
        <end position="532"/>
    </location>
</feature>
<feature type="domain" description="Ig-like" evidence="2">
    <location>
        <begin position="358"/>
        <end position="444"/>
    </location>
</feature>
<dbReference type="InterPro" id="IPR015943">
    <property type="entry name" value="WD40/YVTN_repeat-like_dom_sf"/>
</dbReference>
<evidence type="ECO:0000313" key="4">
    <source>
        <dbReference type="Proteomes" id="UP000656881"/>
    </source>
</evidence>
<dbReference type="SUPFAM" id="SSF50969">
    <property type="entry name" value="YVTN repeat-like/Quinoprotein amine dehydrogenase"/>
    <property type="match status" value="1"/>
</dbReference>
<dbReference type="SUPFAM" id="SSF48726">
    <property type="entry name" value="Immunoglobulin"/>
    <property type="match status" value="1"/>
</dbReference>
<proteinExistence type="predicted"/>
<feature type="region of interest" description="Disordered" evidence="1">
    <location>
        <begin position="379"/>
        <end position="410"/>
    </location>
</feature>
<dbReference type="Gene3D" id="2.60.40.10">
    <property type="entry name" value="Immunoglobulins"/>
    <property type="match status" value="1"/>
</dbReference>
<organism evidence="3 4">
    <name type="scientific">Streptomyces lasiicapitis</name>
    <dbReference type="NCBI Taxonomy" id="1923961"/>
    <lineage>
        <taxon>Bacteria</taxon>
        <taxon>Bacillati</taxon>
        <taxon>Actinomycetota</taxon>
        <taxon>Actinomycetes</taxon>
        <taxon>Kitasatosporales</taxon>
        <taxon>Streptomycetaceae</taxon>
        <taxon>Streptomyces</taxon>
    </lineage>
</organism>
<dbReference type="InterPro" id="IPR036179">
    <property type="entry name" value="Ig-like_dom_sf"/>
</dbReference>
<feature type="compositionally biased region" description="Basic and acidic residues" evidence="1">
    <location>
        <begin position="26"/>
        <end position="36"/>
    </location>
</feature>
<feature type="region of interest" description="Disordered" evidence="1">
    <location>
        <begin position="17"/>
        <end position="38"/>
    </location>
</feature>
<evidence type="ECO:0000256" key="1">
    <source>
        <dbReference type="SAM" id="MobiDB-lite"/>
    </source>
</evidence>
<dbReference type="Proteomes" id="UP000656881">
    <property type="component" value="Unassembled WGS sequence"/>
</dbReference>